<keyword evidence="2" id="KW-0808">Transferase</keyword>
<evidence type="ECO:0000256" key="1">
    <source>
        <dbReference type="ARBA" id="ARBA00022676"/>
    </source>
</evidence>
<evidence type="ECO:0000256" key="2">
    <source>
        <dbReference type="ARBA" id="ARBA00022679"/>
    </source>
</evidence>
<dbReference type="InterPro" id="IPR051199">
    <property type="entry name" value="LPS_LOS_Heptosyltrfase"/>
</dbReference>
<dbReference type="Pfam" id="PF01075">
    <property type="entry name" value="Glyco_transf_9"/>
    <property type="match status" value="1"/>
</dbReference>
<dbReference type="EMBL" id="JAJNNZ010000019">
    <property type="protein sequence ID" value="MCJ2378615.1"/>
    <property type="molecule type" value="Genomic_DNA"/>
</dbReference>
<reference evidence="3" key="1">
    <citation type="submission" date="2021-11" db="EMBL/GenBank/DDBJ databases">
        <title>Vibrio ZSDE26 sp. nov. and Vibrio ZSDZ34 sp. nov., isolated from coastal seawater in Qingdao.</title>
        <authorList>
            <person name="Zhang P."/>
        </authorList>
    </citation>
    <scope>NUCLEOTIDE SEQUENCE</scope>
    <source>
        <strain evidence="3">ZSDZ34</strain>
    </source>
</reference>
<keyword evidence="1" id="KW-0328">Glycosyltransferase</keyword>
<dbReference type="RefSeq" id="WP_244359004.1">
    <property type="nucleotide sequence ID" value="NZ_JAJNNZ010000019.1"/>
</dbReference>
<accession>A0A9X1WI72</accession>
<protein>
    <submittedName>
        <fullName evidence="3">Lipopolysaccharide heptosyltransferase family protein</fullName>
    </submittedName>
</protein>
<dbReference type="PANTHER" id="PTHR30160">
    <property type="entry name" value="TETRAACYLDISACCHARIDE 4'-KINASE-RELATED"/>
    <property type="match status" value="1"/>
</dbReference>
<dbReference type="Proteomes" id="UP001139488">
    <property type="component" value="Unassembled WGS sequence"/>
</dbReference>
<evidence type="ECO:0000313" key="3">
    <source>
        <dbReference type="EMBL" id="MCJ2378615.1"/>
    </source>
</evidence>
<gene>
    <name evidence="3" type="ORF">LNL84_17530</name>
</gene>
<sequence length="369" mass="42016">MRKVISRLQLFRDQLRRKVGVWLFDKSKAKIESNHQQWQSDKIKHIVFVRTDAKLGDAFVSSFVFSAIKRFNRDIQITVVASPNMASLFTDHLGADRVVMLEKRPKYSDIRKACQEIGQCDLVVSLSLNMKMKDIYFLRCCQASHVAGLDDELKLIDLKLGSATKGKHFAEKFMYLLDKIGIKPVETHYVIPQTKESRQTAQDFIHDHKLRRYCVINAFGSGNARKLTGESIKKISQSISRHDPDIKVVLVSSPETKLLADQYIKQFDIDALHYNVSRSIFDISSVINFAEFVVSVDTATVHMTTGLSRPQLAFYHDDKENFSQWHPNSDLALTSIAKSTSVPDINSLDWEDVNSKIAHLVTKAKDPTQ</sequence>
<proteinExistence type="predicted"/>
<evidence type="ECO:0000313" key="4">
    <source>
        <dbReference type="Proteomes" id="UP001139488"/>
    </source>
</evidence>
<dbReference type="GO" id="GO:0005829">
    <property type="term" value="C:cytosol"/>
    <property type="evidence" value="ECO:0007669"/>
    <property type="project" value="TreeGrafter"/>
</dbReference>
<dbReference type="GO" id="GO:0009244">
    <property type="term" value="P:lipopolysaccharide core region biosynthetic process"/>
    <property type="evidence" value="ECO:0007669"/>
    <property type="project" value="TreeGrafter"/>
</dbReference>
<dbReference type="Gene3D" id="3.40.50.2000">
    <property type="entry name" value="Glycogen Phosphorylase B"/>
    <property type="match status" value="2"/>
</dbReference>
<dbReference type="InterPro" id="IPR002201">
    <property type="entry name" value="Glyco_trans_9"/>
</dbReference>
<name>A0A9X1WI72_9VIBR</name>
<dbReference type="GO" id="GO:0008713">
    <property type="term" value="F:ADP-heptose-lipopolysaccharide heptosyltransferase activity"/>
    <property type="evidence" value="ECO:0007669"/>
    <property type="project" value="TreeGrafter"/>
</dbReference>
<comment type="caution">
    <text evidence="3">The sequence shown here is derived from an EMBL/GenBank/DDBJ whole genome shotgun (WGS) entry which is preliminary data.</text>
</comment>
<keyword evidence="4" id="KW-1185">Reference proteome</keyword>
<dbReference type="AlphaFoldDB" id="A0A9X1WI72"/>
<dbReference type="PANTHER" id="PTHR30160:SF15">
    <property type="entry name" value="GLYCOSYLTRANSFERASE HI_0523-RELATED"/>
    <property type="match status" value="1"/>
</dbReference>
<organism evidence="3 4">
    <name type="scientific">Vibrio gelatinilyticus</name>
    <dbReference type="NCBI Taxonomy" id="2893468"/>
    <lineage>
        <taxon>Bacteria</taxon>
        <taxon>Pseudomonadati</taxon>
        <taxon>Pseudomonadota</taxon>
        <taxon>Gammaproteobacteria</taxon>
        <taxon>Vibrionales</taxon>
        <taxon>Vibrionaceae</taxon>
        <taxon>Vibrio</taxon>
    </lineage>
</organism>
<dbReference type="SUPFAM" id="SSF53756">
    <property type="entry name" value="UDP-Glycosyltransferase/glycogen phosphorylase"/>
    <property type="match status" value="1"/>
</dbReference>